<evidence type="ECO:0000256" key="1">
    <source>
        <dbReference type="SAM" id="SignalP"/>
    </source>
</evidence>
<dbReference type="EMBL" id="ML977638">
    <property type="protein sequence ID" value="KAF1995507.1"/>
    <property type="molecule type" value="Genomic_DNA"/>
</dbReference>
<reference evidence="2" key="1">
    <citation type="journal article" date="2020" name="Stud. Mycol.">
        <title>101 Dothideomycetes genomes: a test case for predicting lifestyles and emergence of pathogens.</title>
        <authorList>
            <person name="Haridas S."/>
            <person name="Albert R."/>
            <person name="Binder M."/>
            <person name="Bloem J."/>
            <person name="Labutti K."/>
            <person name="Salamov A."/>
            <person name="Andreopoulos B."/>
            <person name="Baker S."/>
            <person name="Barry K."/>
            <person name="Bills G."/>
            <person name="Bluhm B."/>
            <person name="Cannon C."/>
            <person name="Castanera R."/>
            <person name="Culley D."/>
            <person name="Daum C."/>
            <person name="Ezra D."/>
            <person name="Gonzalez J."/>
            <person name="Henrissat B."/>
            <person name="Kuo A."/>
            <person name="Liang C."/>
            <person name="Lipzen A."/>
            <person name="Lutzoni F."/>
            <person name="Magnuson J."/>
            <person name="Mondo S."/>
            <person name="Nolan M."/>
            <person name="Ohm R."/>
            <person name="Pangilinan J."/>
            <person name="Park H.-J."/>
            <person name="Ramirez L."/>
            <person name="Alfaro M."/>
            <person name="Sun H."/>
            <person name="Tritt A."/>
            <person name="Yoshinaga Y."/>
            <person name="Zwiers L.-H."/>
            <person name="Turgeon B."/>
            <person name="Goodwin S."/>
            <person name="Spatafora J."/>
            <person name="Crous P."/>
            <person name="Grigoriev I."/>
        </authorList>
    </citation>
    <scope>NUCLEOTIDE SEQUENCE</scope>
    <source>
        <strain evidence="2">CBS 123094</strain>
    </source>
</reference>
<gene>
    <name evidence="2" type="ORF">P154DRAFT_610965</name>
</gene>
<evidence type="ECO:0000313" key="3">
    <source>
        <dbReference type="Proteomes" id="UP000799779"/>
    </source>
</evidence>
<feature type="chain" id="PRO_5025464388" evidence="1">
    <location>
        <begin position="19"/>
        <end position="161"/>
    </location>
</feature>
<organism evidence="2 3">
    <name type="scientific">Amniculicola lignicola CBS 123094</name>
    <dbReference type="NCBI Taxonomy" id="1392246"/>
    <lineage>
        <taxon>Eukaryota</taxon>
        <taxon>Fungi</taxon>
        <taxon>Dikarya</taxon>
        <taxon>Ascomycota</taxon>
        <taxon>Pezizomycotina</taxon>
        <taxon>Dothideomycetes</taxon>
        <taxon>Pleosporomycetidae</taxon>
        <taxon>Pleosporales</taxon>
        <taxon>Amniculicolaceae</taxon>
        <taxon>Amniculicola</taxon>
    </lineage>
</organism>
<proteinExistence type="predicted"/>
<dbReference type="AlphaFoldDB" id="A0A6A5W2N7"/>
<name>A0A6A5W2N7_9PLEO</name>
<feature type="signal peptide" evidence="1">
    <location>
        <begin position="1"/>
        <end position="18"/>
    </location>
</feature>
<keyword evidence="3" id="KW-1185">Reference proteome</keyword>
<protein>
    <submittedName>
        <fullName evidence="2">Uncharacterized protein</fullName>
    </submittedName>
</protein>
<accession>A0A6A5W2N7</accession>
<dbReference type="Proteomes" id="UP000799779">
    <property type="component" value="Unassembled WGS sequence"/>
</dbReference>
<evidence type="ECO:0000313" key="2">
    <source>
        <dbReference type="EMBL" id="KAF1995507.1"/>
    </source>
</evidence>
<keyword evidence="1" id="KW-0732">Signal</keyword>
<sequence length="161" mass="17871">MKLFLALPLLSLAAPVFGLPSSANVDIIEARDEAPEVIRLNVTELQTLSLERRQNSNPATDGTLQAWRWVANCGGGPDFTWFPVSWAPAGRDRREACYEYWDNNQLVDIYSAYLTGSWAPICRLSYYERAGCQTSRGSVQQFTCATRGGSSIKSLRIQCGT</sequence>